<accession>A0AAN7CQA5</accession>
<gene>
    <name evidence="1" type="ORF">C7999DRAFT_42243</name>
</gene>
<comment type="caution">
    <text evidence="1">The sequence shown here is derived from an EMBL/GenBank/DDBJ whole genome shotgun (WGS) entry which is preliminary data.</text>
</comment>
<name>A0AAN7CQA5_9PEZI</name>
<evidence type="ECO:0000313" key="1">
    <source>
        <dbReference type="EMBL" id="KAK4246324.1"/>
    </source>
</evidence>
<evidence type="ECO:0000313" key="2">
    <source>
        <dbReference type="Proteomes" id="UP001303647"/>
    </source>
</evidence>
<dbReference type="AlphaFoldDB" id="A0AAN7CQA5"/>
<sequence length="262" mass="30541">MYMKQLQAVAAVCSNCTGLLTEKRTFVALPTLKGEADLEVWDSQLRSSLAPYRLSRYLDSDVPEPDEDDIAAHITWEADRADIYRVITASLMNSPVWSRMTRIGWNPEVVDPRATYQKVFEALQPRTANTTRLLIREFIEIKPSKFDTMDRYIDRLCVLRQRLRNLGIINPLEIEVYPVLTAIKESYPEVYERNLRKMEEKSLTWNDLVKDMTKTCVDHDIEKALVEVNNTDRKRTTQYGDRKCHDCDKYFKHEVKQCHGCG</sequence>
<protein>
    <submittedName>
        <fullName evidence="1">Uncharacterized protein</fullName>
    </submittedName>
</protein>
<reference evidence="1" key="1">
    <citation type="journal article" date="2023" name="Mol. Phylogenet. Evol.">
        <title>Genome-scale phylogeny and comparative genomics of the fungal order Sordariales.</title>
        <authorList>
            <person name="Hensen N."/>
            <person name="Bonometti L."/>
            <person name="Westerberg I."/>
            <person name="Brannstrom I.O."/>
            <person name="Guillou S."/>
            <person name="Cros-Aarteil S."/>
            <person name="Calhoun S."/>
            <person name="Haridas S."/>
            <person name="Kuo A."/>
            <person name="Mondo S."/>
            <person name="Pangilinan J."/>
            <person name="Riley R."/>
            <person name="LaButti K."/>
            <person name="Andreopoulos B."/>
            <person name="Lipzen A."/>
            <person name="Chen C."/>
            <person name="Yan M."/>
            <person name="Daum C."/>
            <person name="Ng V."/>
            <person name="Clum A."/>
            <person name="Steindorff A."/>
            <person name="Ohm R.A."/>
            <person name="Martin F."/>
            <person name="Silar P."/>
            <person name="Natvig D.O."/>
            <person name="Lalanne C."/>
            <person name="Gautier V."/>
            <person name="Ament-Velasquez S.L."/>
            <person name="Kruys A."/>
            <person name="Hutchinson M.I."/>
            <person name="Powell A.J."/>
            <person name="Barry K."/>
            <person name="Miller A.N."/>
            <person name="Grigoriev I.V."/>
            <person name="Debuchy R."/>
            <person name="Gladieux P."/>
            <person name="Hiltunen Thoren M."/>
            <person name="Johannesson H."/>
        </authorList>
    </citation>
    <scope>NUCLEOTIDE SEQUENCE</scope>
    <source>
        <strain evidence="1">CBS 359.72</strain>
    </source>
</reference>
<proteinExistence type="predicted"/>
<keyword evidence="2" id="KW-1185">Reference proteome</keyword>
<dbReference type="Proteomes" id="UP001303647">
    <property type="component" value="Unassembled WGS sequence"/>
</dbReference>
<dbReference type="EMBL" id="MU857677">
    <property type="protein sequence ID" value="KAK4246324.1"/>
    <property type="molecule type" value="Genomic_DNA"/>
</dbReference>
<reference evidence="1" key="2">
    <citation type="submission" date="2023-05" db="EMBL/GenBank/DDBJ databases">
        <authorList>
            <consortium name="Lawrence Berkeley National Laboratory"/>
            <person name="Steindorff A."/>
            <person name="Hensen N."/>
            <person name="Bonometti L."/>
            <person name="Westerberg I."/>
            <person name="Brannstrom I.O."/>
            <person name="Guillou S."/>
            <person name="Cros-Aarteil S."/>
            <person name="Calhoun S."/>
            <person name="Haridas S."/>
            <person name="Kuo A."/>
            <person name="Mondo S."/>
            <person name="Pangilinan J."/>
            <person name="Riley R."/>
            <person name="Labutti K."/>
            <person name="Andreopoulos B."/>
            <person name="Lipzen A."/>
            <person name="Chen C."/>
            <person name="Yanf M."/>
            <person name="Daum C."/>
            <person name="Ng V."/>
            <person name="Clum A."/>
            <person name="Ohm R."/>
            <person name="Martin F."/>
            <person name="Silar P."/>
            <person name="Natvig D."/>
            <person name="Lalanne C."/>
            <person name="Gautier V."/>
            <person name="Ament-Velasquez S.L."/>
            <person name="Kruys A."/>
            <person name="Hutchinson M.I."/>
            <person name="Powell A.J."/>
            <person name="Barry K."/>
            <person name="Miller A.N."/>
            <person name="Grigoriev I.V."/>
            <person name="Debuchy R."/>
            <person name="Gladieux P."/>
            <person name="Thoren M.H."/>
            <person name="Johannesson H."/>
        </authorList>
    </citation>
    <scope>NUCLEOTIDE SEQUENCE</scope>
    <source>
        <strain evidence="1">CBS 359.72</strain>
    </source>
</reference>
<organism evidence="1 2">
    <name type="scientific">Corynascus novoguineensis</name>
    <dbReference type="NCBI Taxonomy" id="1126955"/>
    <lineage>
        <taxon>Eukaryota</taxon>
        <taxon>Fungi</taxon>
        <taxon>Dikarya</taxon>
        <taxon>Ascomycota</taxon>
        <taxon>Pezizomycotina</taxon>
        <taxon>Sordariomycetes</taxon>
        <taxon>Sordariomycetidae</taxon>
        <taxon>Sordariales</taxon>
        <taxon>Chaetomiaceae</taxon>
        <taxon>Corynascus</taxon>
    </lineage>
</organism>